<dbReference type="Gene3D" id="1.10.357.20">
    <property type="entry name" value="SLC41 divalent cation transporters, integral membrane domain"/>
    <property type="match status" value="1"/>
</dbReference>
<dbReference type="Pfam" id="PF03448">
    <property type="entry name" value="MgtE_N"/>
    <property type="match status" value="1"/>
</dbReference>
<feature type="domain" description="CBS" evidence="10">
    <location>
        <begin position="200"/>
        <end position="256"/>
    </location>
</feature>
<dbReference type="GO" id="GO:0015095">
    <property type="term" value="F:magnesium ion transmembrane transporter activity"/>
    <property type="evidence" value="ECO:0007669"/>
    <property type="project" value="UniProtKB-UniRule"/>
</dbReference>
<gene>
    <name evidence="11" type="primary">mgtE</name>
    <name evidence="11" type="ORF">QJ522_04620</name>
</gene>
<evidence type="ECO:0000259" key="10">
    <source>
        <dbReference type="PROSITE" id="PS51371"/>
    </source>
</evidence>
<dbReference type="PANTHER" id="PTHR43773">
    <property type="entry name" value="MAGNESIUM TRANSPORTER MGTE"/>
    <property type="match status" value="1"/>
</dbReference>
<dbReference type="AlphaFoldDB" id="A0AAW6TZ74"/>
<evidence type="ECO:0000313" key="12">
    <source>
        <dbReference type="Proteomes" id="UP001431776"/>
    </source>
</evidence>
<accession>A0AAW6TZ74</accession>
<evidence type="ECO:0000256" key="9">
    <source>
        <dbReference type="RuleBase" id="RU362011"/>
    </source>
</evidence>
<dbReference type="Proteomes" id="UP001431776">
    <property type="component" value="Unassembled WGS sequence"/>
</dbReference>
<dbReference type="CDD" id="cd04606">
    <property type="entry name" value="CBS_pair_Mg_transporter"/>
    <property type="match status" value="1"/>
</dbReference>
<dbReference type="Pfam" id="PF01769">
    <property type="entry name" value="MgtE"/>
    <property type="match status" value="1"/>
</dbReference>
<keyword evidence="3 9" id="KW-0813">Transport</keyword>
<comment type="caution">
    <text evidence="9">Lacks conserved residue(s) required for the propagation of feature annotation.</text>
</comment>
<dbReference type="Gene3D" id="1.25.60.10">
    <property type="entry name" value="MgtE N-terminal domain-like"/>
    <property type="match status" value="1"/>
</dbReference>
<keyword evidence="7 9" id="KW-0472">Membrane</keyword>
<keyword evidence="8" id="KW-0129">CBS domain</keyword>
<proteinExistence type="inferred from homology"/>
<dbReference type="SUPFAM" id="SSF54631">
    <property type="entry name" value="CBS-domain pair"/>
    <property type="match status" value="1"/>
</dbReference>
<keyword evidence="6 9" id="KW-1133">Transmembrane helix</keyword>
<dbReference type="InterPro" id="IPR000644">
    <property type="entry name" value="CBS_dom"/>
</dbReference>
<reference evidence="11" key="1">
    <citation type="submission" date="2023-05" db="EMBL/GenBank/DDBJ databases">
        <title>Anaerotaeda fermentans gen. nov., sp. nov., a novel anaerobic planctomycete of the new family within the order Sedimentisphaerales isolated from Taman Peninsula, Russia.</title>
        <authorList>
            <person name="Khomyakova M.A."/>
            <person name="Merkel A.Y."/>
            <person name="Slobodkin A.I."/>
        </authorList>
    </citation>
    <scope>NUCLEOTIDE SEQUENCE</scope>
    <source>
        <strain evidence="11">M17dextr</strain>
    </source>
</reference>
<keyword evidence="5 9" id="KW-0460">Magnesium</keyword>
<feature type="transmembrane region" description="Helical" evidence="9">
    <location>
        <begin position="430"/>
        <end position="450"/>
    </location>
</feature>
<dbReference type="RefSeq" id="WP_349243726.1">
    <property type="nucleotide sequence ID" value="NZ_JASCXX010000004.1"/>
</dbReference>
<dbReference type="SUPFAM" id="SSF161093">
    <property type="entry name" value="MgtE membrane domain-like"/>
    <property type="match status" value="1"/>
</dbReference>
<comment type="subcellular location">
    <subcellularLocation>
        <location evidence="9">Cell membrane</location>
        <topology evidence="9">Multi-pass membrane protein</topology>
    </subcellularLocation>
    <subcellularLocation>
        <location evidence="1">Membrane</location>
        <topology evidence="1">Multi-pass membrane protein</topology>
    </subcellularLocation>
</comment>
<dbReference type="Gene3D" id="3.10.580.10">
    <property type="entry name" value="CBS-domain"/>
    <property type="match status" value="1"/>
</dbReference>
<name>A0AAW6TZ74_9BACT</name>
<comment type="function">
    <text evidence="9">Acts as a magnesium transporter.</text>
</comment>
<dbReference type="PANTHER" id="PTHR43773:SF1">
    <property type="entry name" value="MAGNESIUM TRANSPORTER MGTE"/>
    <property type="match status" value="1"/>
</dbReference>
<keyword evidence="4 9" id="KW-0812">Transmembrane</keyword>
<dbReference type="PROSITE" id="PS51371">
    <property type="entry name" value="CBS"/>
    <property type="match status" value="2"/>
</dbReference>
<feature type="domain" description="CBS" evidence="10">
    <location>
        <begin position="136"/>
        <end position="199"/>
    </location>
</feature>
<dbReference type="Pfam" id="PF00571">
    <property type="entry name" value="CBS"/>
    <property type="match status" value="2"/>
</dbReference>
<dbReference type="SMART" id="SM00116">
    <property type="entry name" value="CBS"/>
    <property type="match status" value="2"/>
</dbReference>
<dbReference type="EMBL" id="JASCXX010000004">
    <property type="protein sequence ID" value="MDI6448318.1"/>
    <property type="molecule type" value="Genomic_DNA"/>
</dbReference>
<dbReference type="SUPFAM" id="SSF158791">
    <property type="entry name" value="MgtE N-terminal domain-like"/>
    <property type="match status" value="1"/>
</dbReference>
<evidence type="ECO:0000256" key="5">
    <source>
        <dbReference type="ARBA" id="ARBA00022842"/>
    </source>
</evidence>
<keyword evidence="9" id="KW-1003">Cell membrane</keyword>
<feature type="transmembrane region" description="Helical" evidence="9">
    <location>
        <begin position="393"/>
        <end position="418"/>
    </location>
</feature>
<dbReference type="GO" id="GO:0005886">
    <property type="term" value="C:plasma membrane"/>
    <property type="evidence" value="ECO:0007669"/>
    <property type="project" value="UniProtKB-SubCell"/>
</dbReference>
<keyword evidence="12" id="KW-1185">Reference proteome</keyword>
<feature type="transmembrane region" description="Helical" evidence="9">
    <location>
        <begin position="360"/>
        <end position="381"/>
    </location>
</feature>
<evidence type="ECO:0000256" key="8">
    <source>
        <dbReference type="PROSITE-ProRule" id="PRU00703"/>
    </source>
</evidence>
<dbReference type="InterPro" id="IPR006667">
    <property type="entry name" value="SLC41_membr_dom"/>
</dbReference>
<dbReference type="InterPro" id="IPR036739">
    <property type="entry name" value="SLC41_membr_dom_sf"/>
</dbReference>
<dbReference type="GO" id="GO:0046872">
    <property type="term" value="F:metal ion binding"/>
    <property type="evidence" value="ECO:0007669"/>
    <property type="project" value="UniProtKB-KW"/>
</dbReference>
<organism evidence="11 12">
    <name type="scientific">Anaerobaca lacustris</name>
    <dbReference type="NCBI Taxonomy" id="3044600"/>
    <lineage>
        <taxon>Bacteria</taxon>
        <taxon>Pseudomonadati</taxon>
        <taxon>Planctomycetota</taxon>
        <taxon>Phycisphaerae</taxon>
        <taxon>Sedimentisphaerales</taxon>
        <taxon>Anaerobacaceae</taxon>
        <taxon>Anaerobaca</taxon>
    </lineage>
</organism>
<evidence type="ECO:0000256" key="4">
    <source>
        <dbReference type="ARBA" id="ARBA00022692"/>
    </source>
</evidence>
<evidence type="ECO:0000256" key="1">
    <source>
        <dbReference type="ARBA" id="ARBA00004141"/>
    </source>
</evidence>
<dbReference type="NCBIfam" id="TIGR00400">
    <property type="entry name" value="mgtE"/>
    <property type="match status" value="1"/>
</dbReference>
<dbReference type="InterPro" id="IPR006668">
    <property type="entry name" value="Mg_transptr_MgtE_intracell_dom"/>
</dbReference>
<comment type="subunit">
    <text evidence="9">Homodimer.</text>
</comment>
<evidence type="ECO:0000313" key="11">
    <source>
        <dbReference type="EMBL" id="MDI6448318.1"/>
    </source>
</evidence>
<evidence type="ECO:0000256" key="7">
    <source>
        <dbReference type="ARBA" id="ARBA00023136"/>
    </source>
</evidence>
<protein>
    <recommendedName>
        <fullName evidence="9">Magnesium transporter MgtE</fullName>
    </recommendedName>
</protein>
<evidence type="ECO:0000256" key="6">
    <source>
        <dbReference type="ARBA" id="ARBA00022989"/>
    </source>
</evidence>
<comment type="caution">
    <text evidence="11">The sequence shown here is derived from an EMBL/GenBank/DDBJ whole genome shotgun (WGS) entry which is preliminary data.</text>
</comment>
<dbReference type="InterPro" id="IPR038076">
    <property type="entry name" value="MgtE_N_sf"/>
</dbReference>
<keyword evidence="9" id="KW-0479">Metal-binding</keyword>
<dbReference type="InterPro" id="IPR006669">
    <property type="entry name" value="MgtE_transporter"/>
</dbReference>
<sequence>MTNPILAPELLELIDNGDHAKLREVVDTVHPAETADFVAALDDTDVWRFLSVVPQQQAAEIFSHFDLERQVELAGGANRRAMARMLEELPHDDRADLVRRLDPQVTEQILPLVAKAEREDIRKLASYAEGTAGALMSSDYATLRPDMTVAQALEQVRLQAPSRETIYYIYVVDENHRLIGLVSLKDLILAKPGQTIRDIMHEDVISTDVNDDQEPVAHKIEKYDLLAIPVVNGDGKLVGIITHDDVLDVIRQEQQEDVEKLMAIGGRHLAGEYLRTPAWTHFRNRVTWVVILAILGLVSGLIVQNFEGLLLQFAILAAFMPMLADTGGNTGSQSATLVVRALAMEEVRPKDMLRVILKELRVSILLAVVLALVAFGRVMAFGGGSTMPEGASLAWVGMAISIALGFQVISATLIGAILPLGAAKMKLDPAVVASPALTTIVDITGLLLFFGTAKLLLGV</sequence>
<feature type="transmembrane region" description="Helical" evidence="9">
    <location>
        <begin position="285"/>
        <end position="303"/>
    </location>
</feature>
<dbReference type="InterPro" id="IPR046342">
    <property type="entry name" value="CBS_dom_sf"/>
</dbReference>
<comment type="similarity">
    <text evidence="2 9">Belongs to the SLC41A transporter family.</text>
</comment>
<dbReference type="SMART" id="SM00924">
    <property type="entry name" value="MgtE_N"/>
    <property type="match status" value="1"/>
</dbReference>
<evidence type="ECO:0000256" key="3">
    <source>
        <dbReference type="ARBA" id="ARBA00022448"/>
    </source>
</evidence>
<evidence type="ECO:0000256" key="2">
    <source>
        <dbReference type="ARBA" id="ARBA00009749"/>
    </source>
</evidence>